<reference evidence="8" key="2">
    <citation type="submission" date="2014-07" db="EMBL/GenBank/DDBJ databases">
        <authorList>
            <person name="Hull J."/>
        </authorList>
    </citation>
    <scope>NUCLEOTIDE SEQUENCE</scope>
</reference>
<dbReference type="EMBL" id="GBHO01012961">
    <property type="protein sequence ID" value="JAG30643.1"/>
    <property type="molecule type" value="Transcribed_RNA"/>
</dbReference>
<keyword evidence="7" id="KW-0458">Lysosome</keyword>
<evidence type="ECO:0000313" key="10">
    <source>
        <dbReference type="EMBL" id="JAQ00469.1"/>
    </source>
</evidence>
<keyword evidence="6 7" id="KW-0472">Membrane</keyword>
<evidence type="ECO:0000313" key="9">
    <source>
        <dbReference type="EMBL" id="JAG30644.1"/>
    </source>
</evidence>
<evidence type="ECO:0000256" key="5">
    <source>
        <dbReference type="ARBA" id="ARBA00022989"/>
    </source>
</evidence>
<accession>A0A0A9YHS7</accession>
<evidence type="ECO:0000256" key="7">
    <source>
        <dbReference type="RuleBase" id="RU361113"/>
    </source>
</evidence>
<dbReference type="AlphaFoldDB" id="A0A0A9YHS7"/>
<evidence type="ECO:0000313" key="8">
    <source>
        <dbReference type="EMBL" id="JAG30643.1"/>
    </source>
</evidence>
<feature type="transmembrane region" description="Helical" evidence="7">
    <location>
        <begin position="199"/>
        <end position="219"/>
    </location>
</feature>
<feature type="transmembrane region" description="Helical" evidence="7">
    <location>
        <begin position="338"/>
        <end position="357"/>
    </location>
</feature>
<dbReference type="EMBL" id="GBHO01012960">
    <property type="protein sequence ID" value="JAG30644.1"/>
    <property type="molecule type" value="Transcribed_RNA"/>
</dbReference>
<proteinExistence type="inferred from homology"/>
<dbReference type="GO" id="GO:0012505">
    <property type="term" value="C:endomembrane system"/>
    <property type="evidence" value="ECO:0007669"/>
    <property type="project" value="UniProtKB-SubCell"/>
</dbReference>
<dbReference type="PANTHER" id="PTHR10981:SF0">
    <property type="entry name" value="BATTENIN"/>
    <property type="match status" value="1"/>
</dbReference>
<evidence type="ECO:0000256" key="1">
    <source>
        <dbReference type="ARBA" id="ARBA00004127"/>
    </source>
</evidence>
<name>A0A0A9YHS7_LYGHE</name>
<keyword evidence="3" id="KW-0813">Transport</keyword>
<feature type="transmembrane region" description="Helical" evidence="7">
    <location>
        <begin position="168"/>
        <end position="187"/>
    </location>
</feature>
<feature type="transmembrane region" description="Helical" evidence="7">
    <location>
        <begin position="136"/>
        <end position="162"/>
    </location>
</feature>
<dbReference type="PRINTS" id="PR01315">
    <property type="entry name" value="BATTENIN"/>
</dbReference>
<dbReference type="GO" id="GO:0005765">
    <property type="term" value="C:lysosomal membrane"/>
    <property type="evidence" value="ECO:0007669"/>
    <property type="project" value="UniProtKB-SubCell"/>
</dbReference>
<evidence type="ECO:0000256" key="6">
    <source>
        <dbReference type="ARBA" id="ARBA00023136"/>
    </source>
</evidence>
<dbReference type="Pfam" id="PF02487">
    <property type="entry name" value="CLN3"/>
    <property type="match status" value="1"/>
</dbReference>
<evidence type="ECO:0000256" key="3">
    <source>
        <dbReference type="ARBA" id="ARBA00022448"/>
    </source>
</evidence>
<dbReference type="PIRSF" id="PIRSF015974">
    <property type="entry name" value="CLN3_BTN1"/>
    <property type="match status" value="1"/>
</dbReference>
<dbReference type="InterPro" id="IPR003492">
    <property type="entry name" value="Battenin_disease_Cln3"/>
</dbReference>
<dbReference type="GO" id="GO:0007040">
    <property type="term" value="P:lysosome organization"/>
    <property type="evidence" value="ECO:0007669"/>
    <property type="project" value="TreeGrafter"/>
</dbReference>
<dbReference type="SUPFAM" id="SSF103473">
    <property type="entry name" value="MFS general substrate transporter"/>
    <property type="match status" value="1"/>
</dbReference>
<evidence type="ECO:0000256" key="2">
    <source>
        <dbReference type="ARBA" id="ARBA00007467"/>
    </source>
</evidence>
<sequence>MGEREPEEPARPPKSVPSLMASLSQIWKDYETTRNVVAFFFLGLTNNFGYVIMLSAAHDLLHIIDDLSVKEVVENNFIRDCNELSTGAVLLANIIPSTVIKLIVPFLPLWIHLRIAIVVATTALGLILVGLAYNKAFIVAGICLVSFSQGLGESSLLSYTIFFKTKNVLMTWASGTGLAGLLGSFSYSLMIQMGMTPRLTIFVMLCMPVTMAINFWAVAEKPLHVQFEHDHADLKLIRHSERRRKKAETLKRIAAGEHLEPPKSQLVENFKSIPLLIRTYTVWYGLVYFFEYFINQGLFELIFIPNTFLDHAAQYRWYNTLYQAGVFVSRSSMNLVHINMVFLTALFQGVNVIVFLFEAIYGYITYLPLIFILIVWEGLLGGACYVNTFRLIATTWPQEGREFAMAANSIGDSVMVTLAGVIAIPVHDTLCRTNPTYGQPPYHTNSSTVNVTTSATTANFTLF</sequence>
<feature type="transmembrane region" description="Helical" evidence="7">
    <location>
        <begin position="275"/>
        <end position="294"/>
    </location>
</feature>
<dbReference type="InterPro" id="IPR018460">
    <property type="entry name" value="Battenin_disease_Cln3_subgr"/>
</dbReference>
<comment type="similarity">
    <text evidence="2 7">Belongs to the battenin family.</text>
</comment>
<feature type="transmembrane region" description="Helical" evidence="7">
    <location>
        <begin position="36"/>
        <end position="57"/>
    </location>
</feature>
<dbReference type="GO" id="GO:0051453">
    <property type="term" value="P:regulation of intracellular pH"/>
    <property type="evidence" value="ECO:0007669"/>
    <property type="project" value="TreeGrafter"/>
</dbReference>
<evidence type="ECO:0000256" key="4">
    <source>
        <dbReference type="ARBA" id="ARBA00022692"/>
    </source>
</evidence>
<reference evidence="10" key="3">
    <citation type="journal article" date="2016" name="Gigascience">
        <title>De novo construction of an expanded transcriptome assembly for the western tarnished plant bug, Lygus hesperus.</title>
        <authorList>
            <person name="Tassone E.E."/>
            <person name="Geib S.M."/>
            <person name="Hall B."/>
            <person name="Fabrick J.A."/>
            <person name="Brent C.S."/>
            <person name="Hull J.J."/>
        </authorList>
    </citation>
    <scope>NUCLEOTIDE SEQUENCE</scope>
</reference>
<protein>
    <recommendedName>
        <fullName evidence="7">Battenin</fullName>
    </recommendedName>
</protein>
<reference evidence="8" key="1">
    <citation type="journal article" date="2014" name="PLoS ONE">
        <title>Transcriptome-Based Identification of ABC Transporters in the Western Tarnished Plant Bug Lygus hesperus.</title>
        <authorList>
            <person name="Hull J.J."/>
            <person name="Chaney K."/>
            <person name="Geib S.M."/>
            <person name="Fabrick J.A."/>
            <person name="Brent C.S."/>
            <person name="Walsh D."/>
            <person name="Lavine L.C."/>
        </authorList>
    </citation>
    <scope>NUCLEOTIDE SEQUENCE</scope>
</reference>
<feature type="transmembrane region" description="Helical" evidence="7">
    <location>
        <begin position="109"/>
        <end position="129"/>
    </location>
</feature>
<dbReference type="EMBL" id="GDHC01018160">
    <property type="protein sequence ID" value="JAQ00469.1"/>
    <property type="molecule type" value="Transcribed_RNA"/>
</dbReference>
<keyword evidence="4 7" id="KW-0812">Transmembrane</keyword>
<organism evidence="8">
    <name type="scientific">Lygus hesperus</name>
    <name type="common">Western plant bug</name>
    <dbReference type="NCBI Taxonomy" id="30085"/>
    <lineage>
        <taxon>Eukaryota</taxon>
        <taxon>Metazoa</taxon>
        <taxon>Ecdysozoa</taxon>
        <taxon>Arthropoda</taxon>
        <taxon>Hexapoda</taxon>
        <taxon>Insecta</taxon>
        <taxon>Pterygota</taxon>
        <taxon>Neoptera</taxon>
        <taxon>Paraneoptera</taxon>
        <taxon>Hemiptera</taxon>
        <taxon>Heteroptera</taxon>
        <taxon>Panheteroptera</taxon>
        <taxon>Cimicomorpha</taxon>
        <taxon>Miridae</taxon>
        <taxon>Mirini</taxon>
        <taxon>Lygus</taxon>
    </lineage>
</organism>
<dbReference type="InterPro" id="IPR036259">
    <property type="entry name" value="MFS_trans_sf"/>
</dbReference>
<keyword evidence="5 7" id="KW-1133">Transmembrane helix</keyword>
<feature type="transmembrane region" description="Helical" evidence="7">
    <location>
        <begin position="363"/>
        <end position="386"/>
    </location>
</feature>
<comment type="subcellular location">
    <subcellularLocation>
        <location evidence="1">Endomembrane system</location>
        <topology evidence="1">Multi-pass membrane protein</topology>
    </subcellularLocation>
    <subcellularLocation>
        <location evidence="7">Lysosome membrane</location>
        <topology evidence="7">Multi-pass membrane protein</topology>
    </subcellularLocation>
</comment>
<gene>
    <name evidence="8" type="primary">CLN3_3</name>
    <name evidence="9" type="synonym">CLN3_2</name>
    <name evidence="10" type="synonym">CLN3_4</name>
    <name evidence="8" type="ORF">CM83_37070</name>
    <name evidence="9" type="ORF">CM83_37071</name>
    <name evidence="10" type="ORF">g.41234</name>
</gene>
<dbReference type="PANTHER" id="PTHR10981">
    <property type="entry name" value="BATTENIN"/>
    <property type="match status" value="1"/>
</dbReference>